<evidence type="ECO:0000313" key="3">
    <source>
        <dbReference type="EMBL" id="KAJ2003098.1"/>
    </source>
</evidence>
<feature type="compositionally biased region" description="Polar residues" evidence="1">
    <location>
        <begin position="83"/>
        <end position="92"/>
    </location>
</feature>
<dbReference type="SMART" id="SM00271">
    <property type="entry name" value="DnaJ"/>
    <property type="match status" value="1"/>
</dbReference>
<dbReference type="SUPFAM" id="SSF46565">
    <property type="entry name" value="Chaperone J-domain"/>
    <property type="match status" value="1"/>
</dbReference>
<name>A0A9W8BEX7_9FUNG</name>
<dbReference type="CDD" id="cd06257">
    <property type="entry name" value="DnaJ"/>
    <property type="match status" value="1"/>
</dbReference>
<reference evidence="3" key="1">
    <citation type="submission" date="2022-07" db="EMBL/GenBank/DDBJ databases">
        <title>Phylogenomic reconstructions and comparative analyses of Kickxellomycotina fungi.</title>
        <authorList>
            <person name="Reynolds N.K."/>
            <person name="Stajich J.E."/>
            <person name="Barry K."/>
            <person name="Grigoriev I.V."/>
            <person name="Crous P."/>
            <person name="Smith M.E."/>
        </authorList>
    </citation>
    <scope>NUCLEOTIDE SEQUENCE</scope>
    <source>
        <strain evidence="3">IMI 214461</strain>
    </source>
</reference>
<proteinExistence type="predicted"/>
<dbReference type="PANTHER" id="PTHR44924:SF1">
    <property type="entry name" value="DNAJ SUBFAMILY A MEMBER 2"/>
    <property type="match status" value="1"/>
</dbReference>
<feature type="compositionally biased region" description="Basic and acidic residues" evidence="1">
    <location>
        <begin position="94"/>
        <end position="104"/>
    </location>
</feature>
<protein>
    <submittedName>
        <fullName evidence="3">DnaJ-like protein</fullName>
    </submittedName>
</protein>
<feature type="domain" description="J" evidence="2">
    <location>
        <begin position="111"/>
        <end position="175"/>
    </location>
</feature>
<dbReference type="OrthoDB" id="552049at2759"/>
<dbReference type="EMBL" id="JANBQF010000246">
    <property type="protein sequence ID" value="KAJ2003098.1"/>
    <property type="molecule type" value="Genomic_DNA"/>
</dbReference>
<sequence length="476" mass="53413">MAKPSRPPTSIAVQCPACTEYVEFDLPKANEAPLCSVACFACKAVFPMDVAEVPFWKSATKPSAAASSSARSTSAPGAKSSEPKSPSAQQTKPQRKDGRTKGTDEDPLETEYYEWLEVTPAATQAEIKKRYYVLALKYHPDKNPTPEAEDKFKQISEAYQVLSDPKQRHKYNELGAEKNREDNDMVDPSFFFNQLFGGERFVSMIGELNIIAELTQAAEEEETDEEAAAKNGKSIESGAATTDLEKEEQRIERKRKKDALLKKQQIAEERRIIRIKELSETLRQKLDIYVQNTEADPATALAAWEAQVKAEAEDLKVESLGVELLHTIGGVYRFQAKKYLEKQEFLGGFRGVYQSFKETGQIMSGTYSTIKAAMDLQRTYAELGKIEENTISPEEKQRMEETAAKKALEVLWKTGQLEIESILRNTCNAVLHDKNADKKVLRRRAVALKSMGDVYMHVKPDPDQVPNPFMSFETGV</sequence>
<dbReference type="InterPro" id="IPR026894">
    <property type="entry name" value="DnaJ_X"/>
</dbReference>
<comment type="caution">
    <text evidence="3">The sequence shown here is derived from an EMBL/GenBank/DDBJ whole genome shotgun (WGS) entry which is preliminary data.</text>
</comment>
<dbReference type="PRINTS" id="PR00625">
    <property type="entry name" value="JDOMAIN"/>
</dbReference>
<evidence type="ECO:0000313" key="4">
    <source>
        <dbReference type="Proteomes" id="UP001150907"/>
    </source>
</evidence>
<dbReference type="InterPro" id="IPR036869">
    <property type="entry name" value="J_dom_sf"/>
</dbReference>
<dbReference type="InterPro" id="IPR018253">
    <property type="entry name" value="DnaJ_domain_CS"/>
</dbReference>
<dbReference type="Proteomes" id="UP001150907">
    <property type="component" value="Unassembled WGS sequence"/>
</dbReference>
<dbReference type="Gene3D" id="1.10.287.110">
    <property type="entry name" value="DnaJ domain"/>
    <property type="match status" value="1"/>
</dbReference>
<dbReference type="PANTHER" id="PTHR44924">
    <property type="entry name" value="DNAJ SUBFAMILY A MEMBER 2"/>
    <property type="match status" value="1"/>
</dbReference>
<evidence type="ECO:0000256" key="1">
    <source>
        <dbReference type="SAM" id="MobiDB-lite"/>
    </source>
</evidence>
<evidence type="ECO:0000259" key="2">
    <source>
        <dbReference type="PROSITE" id="PS50076"/>
    </source>
</evidence>
<dbReference type="Pfam" id="PF00226">
    <property type="entry name" value="DnaJ"/>
    <property type="match status" value="1"/>
</dbReference>
<dbReference type="InterPro" id="IPR001623">
    <property type="entry name" value="DnaJ_domain"/>
</dbReference>
<gene>
    <name evidence="3" type="primary">CAJ1</name>
    <name evidence="3" type="ORF">H4R26_003249</name>
</gene>
<feature type="region of interest" description="Disordered" evidence="1">
    <location>
        <begin position="218"/>
        <end position="249"/>
    </location>
</feature>
<accession>A0A9W8BEX7</accession>
<organism evidence="3 4">
    <name type="scientific">Coemansia thaxteri</name>
    <dbReference type="NCBI Taxonomy" id="2663907"/>
    <lineage>
        <taxon>Eukaryota</taxon>
        <taxon>Fungi</taxon>
        <taxon>Fungi incertae sedis</taxon>
        <taxon>Zoopagomycota</taxon>
        <taxon>Kickxellomycotina</taxon>
        <taxon>Kickxellomycetes</taxon>
        <taxon>Kickxellales</taxon>
        <taxon>Kickxellaceae</taxon>
        <taxon>Coemansia</taxon>
    </lineage>
</organism>
<dbReference type="PROSITE" id="PS00636">
    <property type="entry name" value="DNAJ_1"/>
    <property type="match status" value="1"/>
</dbReference>
<dbReference type="AlphaFoldDB" id="A0A9W8BEX7"/>
<dbReference type="Pfam" id="PF14308">
    <property type="entry name" value="DnaJ-X"/>
    <property type="match status" value="1"/>
</dbReference>
<feature type="compositionally biased region" description="Low complexity" evidence="1">
    <location>
        <begin position="62"/>
        <end position="78"/>
    </location>
</feature>
<feature type="region of interest" description="Disordered" evidence="1">
    <location>
        <begin position="62"/>
        <end position="106"/>
    </location>
</feature>
<keyword evidence="4" id="KW-1185">Reference proteome</keyword>
<dbReference type="PROSITE" id="PS50076">
    <property type="entry name" value="DNAJ_2"/>
    <property type="match status" value="1"/>
</dbReference>